<feature type="compositionally biased region" description="Low complexity" evidence="1">
    <location>
        <begin position="91"/>
        <end position="103"/>
    </location>
</feature>
<feature type="non-terminal residue" evidence="2">
    <location>
        <position position="103"/>
    </location>
</feature>
<evidence type="ECO:0000313" key="2">
    <source>
        <dbReference type="EMBL" id="ABV72265.1"/>
    </source>
</evidence>
<protein>
    <submittedName>
        <fullName evidence="2">PrkA</fullName>
    </submittedName>
</protein>
<name>A8JYH0_AZOBR</name>
<accession>A8JYH0</accession>
<feature type="region of interest" description="Disordered" evidence="1">
    <location>
        <begin position="25"/>
        <end position="103"/>
    </location>
</feature>
<evidence type="ECO:0000256" key="1">
    <source>
        <dbReference type="SAM" id="MobiDB-lite"/>
    </source>
</evidence>
<dbReference type="AlphaFoldDB" id="A8JYH0"/>
<feature type="non-terminal residue" evidence="2">
    <location>
        <position position="1"/>
    </location>
</feature>
<reference evidence="2" key="1">
    <citation type="journal article" date="2007" name="Microbiology">
        <title>Promoter-trap identification of wheat seed extract-induced genes in the plant-growth-promoting rhizobacterium Azospirillum brasilense Sp245.</title>
        <authorList>
            <person name="Pothier J.F."/>
            <person name="Wisniewski-Dye F."/>
            <person name="Weiss-Gayet M."/>
            <person name="Moenne-Loccoz Y."/>
            <person name="Prigent-Combaret C."/>
        </authorList>
    </citation>
    <scope>NUCLEOTIDE SEQUENCE</scope>
    <source>
        <strain evidence="2">Sp245</strain>
    </source>
</reference>
<sequence length="103" mass="10614">ILYLLGPVGGGKSSLAEAAEVADGEMPGLCPEGRQGGQPGLRKPARPLQPGRDGRPAGGPLRHPAPPPDRADEPVGGEAAGRVRRRHLPLPRRQAASQQAAPD</sequence>
<proteinExistence type="predicted"/>
<organism evidence="2">
    <name type="scientific">Azospirillum brasilense</name>
    <dbReference type="NCBI Taxonomy" id="192"/>
    <lineage>
        <taxon>Bacteria</taxon>
        <taxon>Pseudomonadati</taxon>
        <taxon>Pseudomonadota</taxon>
        <taxon>Alphaproteobacteria</taxon>
        <taxon>Rhodospirillales</taxon>
        <taxon>Azospirillaceae</taxon>
        <taxon>Azospirillum</taxon>
    </lineage>
</organism>
<gene>
    <name evidence="2" type="primary">prkA</name>
</gene>
<dbReference type="EMBL" id="EF577486">
    <property type="protein sequence ID" value="ABV72265.1"/>
    <property type="molecule type" value="Genomic_DNA"/>
</dbReference>